<accession>A0A9Q1FQ54</accession>
<keyword evidence="3" id="KW-1185">Reference proteome</keyword>
<dbReference type="EMBL" id="JAINUF010000004">
    <property type="protein sequence ID" value="KAJ8364048.1"/>
    <property type="molecule type" value="Genomic_DNA"/>
</dbReference>
<protein>
    <submittedName>
        <fullName evidence="2">Uncharacterized protein</fullName>
    </submittedName>
</protein>
<gene>
    <name evidence="2" type="ORF">SKAU_G00128790</name>
</gene>
<comment type="caution">
    <text evidence="2">The sequence shown here is derived from an EMBL/GenBank/DDBJ whole genome shotgun (WGS) entry which is preliminary data.</text>
</comment>
<dbReference type="AlphaFoldDB" id="A0A9Q1FQ54"/>
<sequence length="114" mass="12403">MKALKQPQVRVMDGTPVCSPAGAAAPRPPSSPAVFRTRPVEPPRRPFSPRLNECDKLPSPSVSIKARSESGSLRAVQRFREACFISCRHVTLRRRASSGSPLASEVRLDAVRVA</sequence>
<proteinExistence type="predicted"/>
<organism evidence="2 3">
    <name type="scientific">Synaphobranchus kaupii</name>
    <name type="common">Kaup's arrowtooth eel</name>
    <dbReference type="NCBI Taxonomy" id="118154"/>
    <lineage>
        <taxon>Eukaryota</taxon>
        <taxon>Metazoa</taxon>
        <taxon>Chordata</taxon>
        <taxon>Craniata</taxon>
        <taxon>Vertebrata</taxon>
        <taxon>Euteleostomi</taxon>
        <taxon>Actinopterygii</taxon>
        <taxon>Neopterygii</taxon>
        <taxon>Teleostei</taxon>
        <taxon>Anguilliformes</taxon>
        <taxon>Synaphobranchidae</taxon>
        <taxon>Synaphobranchus</taxon>
    </lineage>
</organism>
<evidence type="ECO:0000313" key="3">
    <source>
        <dbReference type="Proteomes" id="UP001152622"/>
    </source>
</evidence>
<evidence type="ECO:0000313" key="2">
    <source>
        <dbReference type="EMBL" id="KAJ8364048.1"/>
    </source>
</evidence>
<dbReference type="Proteomes" id="UP001152622">
    <property type="component" value="Chromosome 4"/>
</dbReference>
<reference evidence="2" key="1">
    <citation type="journal article" date="2023" name="Science">
        <title>Genome structures resolve the early diversification of teleost fishes.</title>
        <authorList>
            <person name="Parey E."/>
            <person name="Louis A."/>
            <person name="Montfort J."/>
            <person name="Bouchez O."/>
            <person name="Roques C."/>
            <person name="Iampietro C."/>
            <person name="Lluch J."/>
            <person name="Castinel A."/>
            <person name="Donnadieu C."/>
            <person name="Desvignes T."/>
            <person name="Floi Bucao C."/>
            <person name="Jouanno E."/>
            <person name="Wen M."/>
            <person name="Mejri S."/>
            <person name="Dirks R."/>
            <person name="Jansen H."/>
            <person name="Henkel C."/>
            <person name="Chen W.J."/>
            <person name="Zahm M."/>
            <person name="Cabau C."/>
            <person name="Klopp C."/>
            <person name="Thompson A.W."/>
            <person name="Robinson-Rechavi M."/>
            <person name="Braasch I."/>
            <person name="Lecointre G."/>
            <person name="Bobe J."/>
            <person name="Postlethwait J.H."/>
            <person name="Berthelot C."/>
            <person name="Roest Crollius H."/>
            <person name="Guiguen Y."/>
        </authorList>
    </citation>
    <scope>NUCLEOTIDE SEQUENCE</scope>
    <source>
        <strain evidence="2">WJC10195</strain>
    </source>
</reference>
<name>A0A9Q1FQ54_SYNKA</name>
<feature type="region of interest" description="Disordered" evidence="1">
    <location>
        <begin position="1"/>
        <end position="70"/>
    </location>
</feature>
<evidence type="ECO:0000256" key="1">
    <source>
        <dbReference type="SAM" id="MobiDB-lite"/>
    </source>
</evidence>